<name>A0A6J0C692_NEOLC</name>
<dbReference type="GO" id="GO:0006261">
    <property type="term" value="P:DNA-templated DNA replication"/>
    <property type="evidence" value="ECO:0007669"/>
    <property type="project" value="TreeGrafter"/>
</dbReference>
<dbReference type="PANTHER" id="PTHR13489:SF0">
    <property type="entry name" value="MINI-CHROMOSOME MAINTENANCE COMPLEX-BINDING PROTEIN"/>
    <property type="match status" value="1"/>
</dbReference>
<sequence>MTANNIVDWTPDFFLANEAKCRLVLSETANRLSVPSLNSLPLHSFKDKQLARFRGMIQDTYNPEYYLDRFQIRNVATNETTTCRGRYRDTLDSLPGETVIVDSKENVNAERQTCFVISVPGVNSWAKEKCTVRENAPQVSTNTATKRSLESEEMECVEFSSKKHTQTTPSSGNGEPRLLSREHAMNFPLPNDDGKACIVKIYDETSFKLNQIIDIVGFISLDPALSVAHDPDKLMDDIEFQSHNPPVSLIPRLHAIDVKDVSMEEVPQTIQGDLTFPVTTRSDLKLVLSQILFGDVLAAEYVICHLISSIYLRRDFLSLGAFPLNITNLPLDKCKTFPEDFYGILSLLLPKSHLIGMTLDELNNLNLQPKKDYDCNRLTSGVLQLSDNTHLVLDETKLTDGQVSANGRKNYEAFSTLINSQTVTYDFKYYTMDFPADIPVLILSESKSMIPCYRQIVLEKNSNSENIYSETLEAVRHYLRDETRIYNIRNWLRVSRRRDIAIETENSIGDVIQKDFVEMRQLDKSTSAEDLHSLMVLARLISMSHGMDKLTVDYWHEAVRMEKERKRRLQR</sequence>
<dbReference type="GeneID" id="107225859"/>
<gene>
    <name evidence="6" type="primary">LOC107225859</name>
</gene>
<evidence type="ECO:0000256" key="4">
    <source>
        <dbReference type="ARBA" id="ARBA00023242"/>
    </source>
</evidence>
<evidence type="ECO:0000256" key="1">
    <source>
        <dbReference type="ARBA" id="ARBA00004123"/>
    </source>
</evidence>
<evidence type="ECO:0000256" key="2">
    <source>
        <dbReference type="ARBA" id="ARBA00007925"/>
    </source>
</evidence>
<evidence type="ECO:0000313" key="5">
    <source>
        <dbReference type="Proteomes" id="UP000829291"/>
    </source>
</evidence>
<dbReference type="Proteomes" id="UP000829291">
    <property type="component" value="Chromosome 4"/>
</dbReference>
<dbReference type="PANTHER" id="PTHR13489">
    <property type="entry name" value="MINI-CHROMOSOME MAINTENANCE COMPLEX-BINDING PROTEIN"/>
    <property type="match status" value="1"/>
</dbReference>
<evidence type="ECO:0000313" key="6">
    <source>
        <dbReference type="RefSeq" id="XP_015521940.1"/>
    </source>
</evidence>
<dbReference type="GO" id="GO:0005634">
    <property type="term" value="C:nucleus"/>
    <property type="evidence" value="ECO:0007669"/>
    <property type="project" value="UniProtKB-SubCell"/>
</dbReference>
<dbReference type="RefSeq" id="XP_015521940.1">
    <property type="nucleotide sequence ID" value="XM_015666454.2"/>
</dbReference>
<dbReference type="GO" id="GO:0003682">
    <property type="term" value="F:chromatin binding"/>
    <property type="evidence" value="ECO:0007669"/>
    <property type="project" value="TreeGrafter"/>
</dbReference>
<dbReference type="KEGG" id="nlo:107225859"/>
<keyword evidence="5" id="KW-1185">Reference proteome</keyword>
<evidence type="ECO:0000256" key="3">
    <source>
        <dbReference type="ARBA" id="ARBA00015405"/>
    </source>
</evidence>
<dbReference type="OrthoDB" id="329666at2759"/>
<protein>
    <recommendedName>
        <fullName evidence="3">Mini-chromosome maintenance complex-binding protein</fullName>
    </recommendedName>
</protein>
<keyword evidence="4" id="KW-0539">Nucleus</keyword>
<dbReference type="Pfam" id="PF09739">
    <property type="entry name" value="MCM_bind"/>
    <property type="match status" value="1"/>
</dbReference>
<comment type="similarity">
    <text evidence="2">Belongs to the MCMBP family.</text>
</comment>
<accession>A0A6J0C692</accession>
<dbReference type="InParanoid" id="A0A6J0C692"/>
<dbReference type="AlphaFoldDB" id="A0A6J0C692"/>
<dbReference type="FunCoup" id="A0A6J0C692">
    <property type="interactions" value="2210"/>
</dbReference>
<organism evidence="6">
    <name type="scientific">Neodiprion lecontei</name>
    <name type="common">Redheaded pine sawfly</name>
    <dbReference type="NCBI Taxonomy" id="441921"/>
    <lineage>
        <taxon>Eukaryota</taxon>
        <taxon>Metazoa</taxon>
        <taxon>Ecdysozoa</taxon>
        <taxon>Arthropoda</taxon>
        <taxon>Hexapoda</taxon>
        <taxon>Insecta</taxon>
        <taxon>Pterygota</taxon>
        <taxon>Neoptera</taxon>
        <taxon>Endopterygota</taxon>
        <taxon>Hymenoptera</taxon>
        <taxon>Tenthredinoidea</taxon>
        <taxon>Diprionidae</taxon>
        <taxon>Diprioninae</taxon>
        <taxon>Neodiprion</taxon>
    </lineage>
</organism>
<comment type="subcellular location">
    <subcellularLocation>
        <location evidence="1">Nucleus</location>
    </subcellularLocation>
</comment>
<dbReference type="InterPro" id="IPR019140">
    <property type="entry name" value="MCM_complex-bd"/>
</dbReference>
<reference evidence="6" key="1">
    <citation type="submission" date="2025-08" db="UniProtKB">
        <authorList>
            <consortium name="RefSeq"/>
        </authorList>
    </citation>
    <scope>IDENTIFICATION</scope>
    <source>
        <tissue evidence="6">Thorax and Abdomen</tissue>
    </source>
</reference>
<proteinExistence type="inferred from homology"/>